<dbReference type="EMBL" id="JBHRZS010000007">
    <property type="protein sequence ID" value="MFC3881681.1"/>
    <property type="molecule type" value="Genomic_DNA"/>
</dbReference>
<proteinExistence type="predicted"/>
<protein>
    <submittedName>
        <fullName evidence="1">Tol-pal system protein YbgF</fullName>
    </submittedName>
</protein>
<dbReference type="RefSeq" id="WP_377907029.1">
    <property type="nucleotide sequence ID" value="NZ_JBHRZS010000007.1"/>
</dbReference>
<comment type="caution">
    <text evidence="1">The sequence shown here is derived from an EMBL/GenBank/DDBJ whole genome shotgun (WGS) entry which is preliminary data.</text>
</comment>
<sequence>MFENTYNFVALESKFMRLKKIGTILTLWLAIATTGFAQEADSIPFNANPSNYLLLDKGLQFRITAAINSMYDFDFAKAERDFGVIGYQYPDHPLPDFLMALGYWWRIEVDVTNERYDKIFLRYLERATDKAQRMFDEDETNKEAAFFLAAGYGFQGRLYSERRSWTKAAFAGRNALKYMDLSRGEAEFNPELLLGDALFNYFSVWIPENYPLLRPVMALFPAGSKELGLTQLEEVASNAFYTRIEAMYFLFRLYASEEKRPYDALRISEYLHGQFPNNPYFHRSYARHLYTVGRWTESVSESFQILERIDAKQEGYESNSGRYAAFFIAQYYDRVRDPKKAKEYYLKTISYGEESESQESGYYLFSLVQLGKMETAAGNKKLAKEYFKKVKKYAKRKHPAHQEARDFIKKNKL</sequence>
<accession>A0ABV8AUM5</accession>
<reference evidence="2" key="1">
    <citation type="journal article" date="2019" name="Int. J. Syst. Evol. Microbiol.">
        <title>The Global Catalogue of Microorganisms (GCM) 10K type strain sequencing project: providing services to taxonomists for standard genome sequencing and annotation.</title>
        <authorList>
            <consortium name="The Broad Institute Genomics Platform"/>
            <consortium name="The Broad Institute Genome Sequencing Center for Infectious Disease"/>
            <person name="Wu L."/>
            <person name="Ma J."/>
        </authorList>
    </citation>
    <scope>NUCLEOTIDE SEQUENCE [LARGE SCALE GENOMIC DNA]</scope>
    <source>
        <strain evidence="2">CCUG 60523</strain>
    </source>
</reference>
<evidence type="ECO:0000313" key="1">
    <source>
        <dbReference type="EMBL" id="MFC3881681.1"/>
    </source>
</evidence>
<gene>
    <name evidence="1" type="ORF">ACFOSV_15910</name>
</gene>
<dbReference type="Proteomes" id="UP001595805">
    <property type="component" value="Unassembled WGS sequence"/>
</dbReference>
<evidence type="ECO:0000313" key="2">
    <source>
        <dbReference type="Proteomes" id="UP001595805"/>
    </source>
</evidence>
<dbReference type="InterPro" id="IPR011990">
    <property type="entry name" value="TPR-like_helical_dom_sf"/>
</dbReference>
<keyword evidence="2" id="KW-1185">Reference proteome</keyword>
<dbReference type="SUPFAM" id="SSF48452">
    <property type="entry name" value="TPR-like"/>
    <property type="match status" value="1"/>
</dbReference>
<organism evidence="1 2">
    <name type="scientific">Algoriphagus namhaensis</name>
    <dbReference type="NCBI Taxonomy" id="915353"/>
    <lineage>
        <taxon>Bacteria</taxon>
        <taxon>Pseudomonadati</taxon>
        <taxon>Bacteroidota</taxon>
        <taxon>Cytophagia</taxon>
        <taxon>Cytophagales</taxon>
        <taxon>Cyclobacteriaceae</taxon>
        <taxon>Algoriphagus</taxon>
    </lineage>
</organism>
<dbReference type="Gene3D" id="1.25.40.10">
    <property type="entry name" value="Tetratricopeptide repeat domain"/>
    <property type="match status" value="1"/>
</dbReference>
<name>A0ABV8AUM5_9BACT</name>